<keyword evidence="1" id="KW-0732">Signal</keyword>
<dbReference type="InterPro" id="IPR005180">
    <property type="entry name" value="DUF302"/>
</dbReference>
<evidence type="ECO:0000313" key="4">
    <source>
        <dbReference type="Proteomes" id="UP000184028"/>
    </source>
</evidence>
<evidence type="ECO:0000259" key="2">
    <source>
        <dbReference type="Pfam" id="PF03625"/>
    </source>
</evidence>
<dbReference type="Pfam" id="PF03625">
    <property type="entry name" value="DUF302"/>
    <property type="match status" value="1"/>
</dbReference>
<evidence type="ECO:0000256" key="1">
    <source>
        <dbReference type="SAM" id="SignalP"/>
    </source>
</evidence>
<gene>
    <name evidence="3" type="ORF">SAMN05444484_11245</name>
</gene>
<feature type="domain" description="DUF302" evidence="2">
    <location>
        <begin position="67"/>
        <end position="126"/>
    </location>
</feature>
<dbReference type="SUPFAM" id="SSF103247">
    <property type="entry name" value="TT1751-like"/>
    <property type="match status" value="1"/>
</dbReference>
<dbReference type="PANTHER" id="PTHR38342">
    <property type="entry name" value="SLR5037 PROTEIN"/>
    <property type="match status" value="1"/>
</dbReference>
<dbReference type="Gene3D" id="3.30.310.70">
    <property type="entry name" value="TT1751-like domain"/>
    <property type="match status" value="1"/>
</dbReference>
<dbReference type="RefSeq" id="WP_073075504.1">
    <property type="nucleotide sequence ID" value="NZ_FRBT01000012.1"/>
</dbReference>
<reference evidence="4" key="1">
    <citation type="submission" date="2016-11" db="EMBL/GenBank/DDBJ databases">
        <authorList>
            <person name="Varghese N."/>
            <person name="Submissions S."/>
        </authorList>
    </citation>
    <scope>NUCLEOTIDE SEQUENCE [LARGE SCALE GENOMIC DNA]</scope>
    <source>
        <strain evidence="4">DSM 24724</strain>
    </source>
</reference>
<evidence type="ECO:0000313" key="3">
    <source>
        <dbReference type="EMBL" id="SHM88950.1"/>
    </source>
</evidence>
<dbReference type="CDD" id="cd14797">
    <property type="entry name" value="DUF302"/>
    <property type="match status" value="1"/>
</dbReference>
<organism evidence="3 4">
    <name type="scientific">Flavobacterium chilense</name>
    <dbReference type="NCBI Taxonomy" id="946677"/>
    <lineage>
        <taxon>Bacteria</taxon>
        <taxon>Pseudomonadati</taxon>
        <taxon>Bacteroidota</taxon>
        <taxon>Flavobacteriia</taxon>
        <taxon>Flavobacteriales</taxon>
        <taxon>Flavobacteriaceae</taxon>
        <taxon>Flavobacterium</taxon>
    </lineage>
</organism>
<accession>A0A1M7MDQ3</accession>
<dbReference type="AlphaFoldDB" id="A0A1M7MDQ3"/>
<sequence>MKNQIKKMFATALLLIAVMFNQSGFAQMKPMDGSKMVMSKYSFTETVEMLKGAIEQQNLMVVYELDGQKMLKMAGKNVGGMKQLLFFHPAYMAKISEANQMAGIAVPLKILVMEKDGKVMVRYFMPSKVLAPYKGTEAIAKDLDTKVTKIIAEATK</sequence>
<keyword evidence="4" id="KW-1185">Reference proteome</keyword>
<feature type="chain" id="PRO_5013291686" evidence="1">
    <location>
        <begin position="27"/>
        <end position="156"/>
    </location>
</feature>
<dbReference type="STRING" id="946677.SAMN05444484_11245"/>
<dbReference type="Proteomes" id="UP000184028">
    <property type="component" value="Unassembled WGS sequence"/>
</dbReference>
<dbReference type="InterPro" id="IPR035923">
    <property type="entry name" value="TT1751-like_sf"/>
</dbReference>
<proteinExistence type="predicted"/>
<name>A0A1M7MDQ3_9FLAO</name>
<protein>
    <submittedName>
        <fullName evidence="3">Uncharacterized conserved protein, DUF302 family</fullName>
    </submittedName>
</protein>
<dbReference type="EMBL" id="FRBT01000012">
    <property type="protein sequence ID" value="SHM88950.1"/>
    <property type="molecule type" value="Genomic_DNA"/>
</dbReference>
<dbReference type="PANTHER" id="PTHR38342:SF2">
    <property type="entry name" value="INNER MEMBRANE OR EXPORTED"/>
    <property type="match status" value="1"/>
</dbReference>
<feature type="signal peptide" evidence="1">
    <location>
        <begin position="1"/>
        <end position="26"/>
    </location>
</feature>